<accession>A0A4T0WDL0</accession>
<evidence type="ECO:0000313" key="12">
    <source>
        <dbReference type="Proteomes" id="UP000305883"/>
    </source>
</evidence>
<evidence type="ECO:0000256" key="6">
    <source>
        <dbReference type="ARBA" id="ARBA00022989"/>
    </source>
</evidence>
<comment type="similarity">
    <text evidence="2 9">Belongs to the COX20 family.</text>
</comment>
<dbReference type="PANTHER" id="PTHR31586">
    <property type="entry name" value="CYTOCHROME C OXIDASE PROTEIN 20"/>
    <property type="match status" value="1"/>
</dbReference>
<dbReference type="Proteomes" id="UP000305883">
    <property type="component" value="Unassembled WGS sequence"/>
</dbReference>
<evidence type="ECO:0000256" key="1">
    <source>
        <dbReference type="ARBA" id="ARBA00004273"/>
    </source>
</evidence>
<dbReference type="AlphaFoldDB" id="A0A4T0WDL0"/>
<dbReference type="GO" id="GO:0033617">
    <property type="term" value="P:mitochondrial respiratory chain complex IV assembly"/>
    <property type="evidence" value="ECO:0007669"/>
    <property type="project" value="InterPro"/>
</dbReference>
<keyword evidence="4" id="KW-0812">Transmembrane</keyword>
<reference evidence="11 12" key="1">
    <citation type="journal article" date="2019" name="Genome Biol. Evol.">
        <title>Genomic Plasticity Mediated by Transposable Elements in the Plant Pathogenic Fungus Colletotrichum higginsianum.</title>
        <authorList>
            <person name="Tsushima A."/>
            <person name="Gan P."/>
            <person name="Kumakura N."/>
            <person name="Narusaka M."/>
            <person name="Takano Y."/>
            <person name="Narusaka Y."/>
            <person name="Shirasu K."/>
        </authorList>
    </citation>
    <scope>NUCLEOTIDE SEQUENCE [LARGE SCALE GENOMIC DNA]</scope>
    <source>
        <strain evidence="11 12">MAFF305635-RFP</strain>
    </source>
</reference>
<evidence type="ECO:0000256" key="10">
    <source>
        <dbReference type="SAM" id="MobiDB-lite"/>
    </source>
</evidence>
<dbReference type="GO" id="GO:0005743">
    <property type="term" value="C:mitochondrial inner membrane"/>
    <property type="evidence" value="ECO:0007669"/>
    <property type="project" value="UniProtKB-SubCell"/>
</dbReference>
<feature type="compositionally biased region" description="Low complexity" evidence="10">
    <location>
        <begin position="39"/>
        <end position="59"/>
    </location>
</feature>
<feature type="region of interest" description="Disordered" evidence="10">
    <location>
        <begin position="1"/>
        <end position="85"/>
    </location>
</feature>
<name>A0A4T0WDL0_9PEZI</name>
<dbReference type="PANTHER" id="PTHR31586:SF1">
    <property type="entry name" value="CYTOCHROME C OXIDASE ASSEMBLY PROTEIN COX20, MITOCHONDRIAL"/>
    <property type="match status" value="1"/>
</dbReference>
<feature type="compositionally biased region" description="Low complexity" evidence="10">
    <location>
        <begin position="1"/>
        <end position="15"/>
    </location>
</feature>
<evidence type="ECO:0000256" key="7">
    <source>
        <dbReference type="ARBA" id="ARBA00023128"/>
    </source>
</evidence>
<evidence type="ECO:0000256" key="3">
    <source>
        <dbReference type="ARBA" id="ARBA00017689"/>
    </source>
</evidence>
<dbReference type="EMBL" id="MWPZ01000002">
    <property type="protein sequence ID" value="TID04159.1"/>
    <property type="molecule type" value="Genomic_DNA"/>
</dbReference>
<gene>
    <name evidence="11" type="ORF">CH35J_002071</name>
</gene>
<keyword evidence="6" id="KW-1133">Transmembrane helix</keyword>
<organism evidence="11 12">
    <name type="scientific">Colletotrichum higginsianum</name>
    <dbReference type="NCBI Taxonomy" id="80884"/>
    <lineage>
        <taxon>Eukaryota</taxon>
        <taxon>Fungi</taxon>
        <taxon>Dikarya</taxon>
        <taxon>Ascomycota</taxon>
        <taxon>Pezizomycotina</taxon>
        <taxon>Sordariomycetes</taxon>
        <taxon>Hypocreomycetidae</taxon>
        <taxon>Glomerellales</taxon>
        <taxon>Glomerellaceae</taxon>
        <taxon>Colletotrichum</taxon>
        <taxon>Colletotrichum destructivum species complex</taxon>
    </lineage>
</organism>
<dbReference type="OrthoDB" id="14603at2759"/>
<comment type="subcellular location">
    <subcellularLocation>
        <location evidence="1 9">Mitochondrion inner membrane</location>
    </subcellularLocation>
</comment>
<evidence type="ECO:0000256" key="5">
    <source>
        <dbReference type="ARBA" id="ARBA00022792"/>
    </source>
</evidence>
<comment type="function">
    <text evidence="9">Involved in the assembly of the cytochrome c oxidase complex.</text>
</comment>
<evidence type="ECO:0000256" key="2">
    <source>
        <dbReference type="ARBA" id="ARBA00009575"/>
    </source>
</evidence>
<evidence type="ECO:0000256" key="9">
    <source>
        <dbReference type="PIRNR" id="PIRNR007871"/>
    </source>
</evidence>
<keyword evidence="5 9" id="KW-0999">Mitochondrion inner membrane</keyword>
<evidence type="ECO:0000256" key="8">
    <source>
        <dbReference type="ARBA" id="ARBA00023136"/>
    </source>
</evidence>
<dbReference type="PIRSF" id="PIRSF007871">
    <property type="entry name" value="Cox20"/>
    <property type="match status" value="1"/>
</dbReference>
<evidence type="ECO:0000256" key="4">
    <source>
        <dbReference type="ARBA" id="ARBA00022692"/>
    </source>
</evidence>
<comment type="caution">
    <text evidence="11">The sequence shown here is derived from an EMBL/GenBank/DDBJ whole genome shotgun (WGS) entry which is preliminary data.</text>
</comment>
<keyword evidence="8 9" id="KW-0472">Membrane</keyword>
<keyword evidence="7 9" id="KW-0496">Mitochondrion</keyword>
<sequence>MAQDSPDNADASAAAPKKDGQKVYLWSRSTQGHVGEGAPGSETTTTTAAGTGAAPITPEQQQPKKLDPTKFQANFPPQEGGAQQGYPSITEAVKSIKSDDFLNVVQTPCARDGFLTGIASGAGVGGLRYVMRGSPIKAANWAVGSFLIGCIGQFEYCQYLRRQERHRMKRTVEVYQETMLEKRRRELDQLKQKQEAEEAAKAVSQKAWYKFW</sequence>
<dbReference type="InterPro" id="IPR022533">
    <property type="entry name" value="Cox20"/>
</dbReference>
<dbReference type="Pfam" id="PF12597">
    <property type="entry name" value="Cox20"/>
    <property type="match status" value="1"/>
</dbReference>
<protein>
    <recommendedName>
        <fullName evidence="3 9">Cytochrome c oxidase assembly protein COX20, mitochondrial</fullName>
    </recommendedName>
</protein>
<evidence type="ECO:0000313" key="11">
    <source>
        <dbReference type="EMBL" id="TID04159.1"/>
    </source>
</evidence>
<proteinExistence type="inferred from homology"/>